<sequence length="349" mass="38804">MSLEAGGAGGREPLIVGHRGACGYRPEHTVESYRLAARLGADSLEPDLVMTSDGQLICRHEPELSRTTDVANRAEFADRRTTRKVGEVEVTGWFADDFTLAEIGTLWATERLAQLRPSNTIYHGRCRVASFDDLLRVRAQVSRELGRKIGLSVELKHPSHYRAMGMDMERAVLDGLRRGGAVDGSVPVYLQSFELHSLIRLRDELGVTLPLIFLLENGGVPPGFADCADHGTYDEMLTARGLRLLSRWIDGIGPSKARVFPRRPDGTLGMPSRLIRDAHAAGLRVHVWTFRAENAFLAEDMRRGWREADWGDVLGEMRRFLRAGVDALICDQPDIAVLARDEVLSRQPS</sequence>
<dbReference type="EC" id="3.1.4.46" evidence="2"/>
<name>A0A853DH40_9MICO</name>
<dbReference type="Pfam" id="PF03009">
    <property type="entry name" value="GDPD"/>
    <property type="match status" value="1"/>
</dbReference>
<evidence type="ECO:0000256" key="2">
    <source>
        <dbReference type="ARBA" id="ARBA00012247"/>
    </source>
</evidence>
<feature type="domain" description="GP-PDE" evidence="7">
    <location>
        <begin position="13"/>
        <end position="340"/>
    </location>
</feature>
<dbReference type="RefSeq" id="WP_179480171.1">
    <property type="nucleotide sequence ID" value="NZ_JACCFW010000001.1"/>
</dbReference>
<dbReference type="GO" id="GO:0042597">
    <property type="term" value="C:periplasmic space"/>
    <property type="evidence" value="ECO:0007669"/>
    <property type="project" value="TreeGrafter"/>
</dbReference>
<gene>
    <name evidence="8" type="ORF">HNR15_001317</name>
</gene>
<dbReference type="Gene3D" id="3.20.20.190">
    <property type="entry name" value="Phosphatidylinositol (PI) phosphodiesterase"/>
    <property type="match status" value="1"/>
</dbReference>
<dbReference type="InterPro" id="IPR017946">
    <property type="entry name" value="PLC-like_Pdiesterase_TIM-brl"/>
</dbReference>
<dbReference type="GO" id="GO:0008889">
    <property type="term" value="F:glycerophosphodiester phosphodiesterase activity"/>
    <property type="evidence" value="ECO:0007669"/>
    <property type="project" value="UniProtKB-EC"/>
</dbReference>
<keyword evidence="9" id="KW-1185">Reference proteome</keyword>
<evidence type="ECO:0000256" key="1">
    <source>
        <dbReference type="ARBA" id="ARBA00007277"/>
    </source>
</evidence>
<dbReference type="AlphaFoldDB" id="A0A853DH40"/>
<dbReference type="Proteomes" id="UP000571817">
    <property type="component" value="Unassembled WGS sequence"/>
</dbReference>
<dbReference type="EMBL" id="JACCFW010000001">
    <property type="protein sequence ID" value="NYJ74354.1"/>
    <property type="molecule type" value="Genomic_DNA"/>
</dbReference>
<protein>
    <recommendedName>
        <fullName evidence="2">glycerophosphodiester phosphodiesterase</fullName>
        <ecNumber evidence="2">3.1.4.46</ecNumber>
    </recommendedName>
</protein>
<dbReference type="PANTHER" id="PTHR43620:SF7">
    <property type="entry name" value="GLYCEROPHOSPHODIESTER PHOSPHODIESTERASE GDPD5-RELATED"/>
    <property type="match status" value="1"/>
</dbReference>
<dbReference type="PANTHER" id="PTHR43620">
    <property type="entry name" value="GLYCEROPHOSPHORYL DIESTER PHOSPHODIESTERASE"/>
    <property type="match status" value="1"/>
</dbReference>
<evidence type="ECO:0000256" key="5">
    <source>
        <dbReference type="ARBA" id="ARBA00022801"/>
    </source>
</evidence>
<evidence type="ECO:0000256" key="6">
    <source>
        <dbReference type="ARBA" id="ARBA00047512"/>
    </source>
</evidence>
<organism evidence="8 9">
    <name type="scientific">Allobranchiibius huperziae</name>
    <dbReference type="NCBI Taxonomy" id="1874116"/>
    <lineage>
        <taxon>Bacteria</taxon>
        <taxon>Bacillati</taxon>
        <taxon>Actinomycetota</taxon>
        <taxon>Actinomycetes</taxon>
        <taxon>Micrococcales</taxon>
        <taxon>Dermacoccaceae</taxon>
        <taxon>Allobranchiibius</taxon>
    </lineage>
</organism>
<evidence type="ECO:0000256" key="3">
    <source>
        <dbReference type="ARBA" id="ARBA00022729"/>
    </source>
</evidence>
<dbReference type="SUPFAM" id="SSF51695">
    <property type="entry name" value="PLC-like phosphodiesterases"/>
    <property type="match status" value="1"/>
</dbReference>
<comment type="similarity">
    <text evidence="1">Belongs to the glycerophosphoryl diester phosphodiesterase family.</text>
</comment>
<evidence type="ECO:0000256" key="4">
    <source>
        <dbReference type="ARBA" id="ARBA00022798"/>
    </source>
</evidence>
<evidence type="ECO:0000313" key="9">
    <source>
        <dbReference type="Proteomes" id="UP000571817"/>
    </source>
</evidence>
<dbReference type="GO" id="GO:0006071">
    <property type="term" value="P:glycerol metabolic process"/>
    <property type="evidence" value="ECO:0007669"/>
    <property type="project" value="UniProtKB-KW"/>
</dbReference>
<comment type="caution">
    <text evidence="8">The sequence shown here is derived from an EMBL/GenBank/DDBJ whole genome shotgun (WGS) entry which is preliminary data.</text>
</comment>
<proteinExistence type="inferred from homology"/>
<dbReference type="GO" id="GO:0006629">
    <property type="term" value="P:lipid metabolic process"/>
    <property type="evidence" value="ECO:0007669"/>
    <property type="project" value="InterPro"/>
</dbReference>
<comment type="catalytic activity">
    <reaction evidence="6">
        <text>a sn-glycero-3-phosphodiester + H2O = an alcohol + sn-glycerol 3-phosphate + H(+)</text>
        <dbReference type="Rhea" id="RHEA:12969"/>
        <dbReference type="ChEBI" id="CHEBI:15377"/>
        <dbReference type="ChEBI" id="CHEBI:15378"/>
        <dbReference type="ChEBI" id="CHEBI:30879"/>
        <dbReference type="ChEBI" id="CHEBI:57597"/>
        <dbReference type="ChEBI" id="CHEBI:83408"/>
        <dbReference type="EC" id="3.1.4.46"/>
    </reaction>
</comment>
<keyword evidence="5 8" id="KW-0378">Hydrolase</keyword>
<evidence type="ECO:0000313" key="8">
    <source>
        <dbReference type="EMBL" id="NYJ74354.1"/>
    </source>
</evidence>
<dbReference type="InterPro" id="IPR030395">
    <property type="entry name" value="GP_PDE_dom"/>
</dbReference>
<keyword evidence="3" id="KW-0732">Signal</keyword>
<dbReference type="PROSITE" id="PS51704">
    <property type="entry name" value="GP_PDE"/>
    <property type="match status" value="1"/>
</dbReference>
<accession>A0A853DH40</accession>
<evidence type="ECO:0000259" key="7">
    <source>
        <dbReference type="PROSITE" id="PS51704"/>
    </source>
</evidence>
<reference evidence="8 9" key="1">
    <citation type="submission" date="2020-07" db="EMBL/GenBank/DDBJ databases">
        <title>Sequencing the genomes of 1000 actinobacteria strains.</title>
        <authorList>
            <person name="Klenk H.-P."/>
        </authorList>
    </citation>
    <scope>NUCLEOTIDE SEQUENCE [LARGE SCALE GENOMIC DNA]</scope>
    <source>
        <strain evidence="8 9">DSM 29531</strain>
    </source>
</reference>
<keyword evidence="4" id="KW-0319">Glycerol metabolism</keyword>